<reference evidence="2 3" key="1">
    <citation type="submission" date="2020-08" db="EMBL/GenBank/DDBJ databases">
        <authorList>
            <person name="Koutsovoulos G."/>
            <person name="Danchin GJ E."/>
        </authorList>
    </citation>
    <scope>NUCLEOTIDE SEQUENCE [LARGE SCALE GENOMIC DNA]</scope>
</reference>
<dbReference type="EMBL" id="CAJEWN010000151">
    <property type="protein sequence ID" value="CAD2169293.1"/>
    <property type="molecule type" value="Genomic_DNA"/>
</dbReference>
<dbReference type="AlphaFoldDB" id="A0A6V7V4D6"/>
<accession>A0A6V7V4D6</accession>
<protein>
    <submittedName>
        <fullName evidence="2">Uncharacterized protein</fullName>
    </submittedName>
</protein>
<evidence type="ECO:0000313" key="2">
    <source>
        <dbReference type="EMBL" id="CAD2169293.1"/>
    </source>
</evidence>
<feature type="signal peptide" evidence="1">
    <location>
        <begin position="1"/>
        <end position="19"/>
    </location>
</feature>
<evidence type="ECO:0000256" key="1">
    <source>
        <dbReference type="SAM" id="SignalP"/>
    </source>
</evidence>
<gene>
    <name evidence="2" type="ORF">MENT_LOCUS20625</name>
</gene>
<keyword evidence="1" id="KW-0732">Signal</keyword>
<proteinExistence type="predicted"/>
<organism evidence="2 3">
    <name type="scientific">Meloidogyne enterolobii</name>
    <name type="common">Root-knot nematode worm</name>
    <name type="synonym">Meloidogyne mayaguensis</name>
    <dbReference type="NCBI Taxonomy" id="390850"/>
    <lineage>
        <taxon>Eukaryota</taxon>
        <taxon>Metazoa</taxon>
        <taxon>Ecdysozoa</taxon>
        <taxon>Nematoda</taxon>
        <taxon>Chromadorea</taxon>
        <taxon>Rhabditida</taxon>
        <taxon>Tylenchina</taxon>
        <taxon>Tylenchomorpha</taxon>
        <taxon>Tylenchoidea</taxon>
        <taxon>Meloidogynidae</taxon>
        <taxon>Meloidogyninae</taxon>
        <taxon>Meloidogyne</taxon>
    </lineage>
</organism>
<dbReference type="Proteomes" id="UP000580250">
    <property type="component" value="Unassembled WGS sequence"/>
</dbReference>
<evidence type="ECO:0000313" key="3">
    <source>
        <dbReference type="Proteomes" id="UP000580250"/>
    </source>
</evidence>
<feature type="chain" id="PRO_5027772698" evidence="1">
    <location>
        <begin position="20"/>
        <end position="66"/>
    </location>
</feature>
<comment type="caution">
    <text evidence="2">The sequence shown here is derived from an EMBL/GenBank/DDBJ whole genome shotgun (WGS) entry which is preliminary data.</text>
</comment>
<name>A0A6V7V4D6_MELEN</name>
<sequence length="66" mass="6772">MSTFCFLLVAALIAQVVVSLPIADKTIQKRHAAPVYVAPAYHYAPSGLSSSSFVSGAGGSGGEFKV</sequence>